<protein>
    <submittedName>
        <fullName evidence="2">Uncharacterized protein</fullName>
    </submittedName>
</protein>
<dbReference type="EMBL" id="CM010717">
    <property type="protein sequence ID" value="RZC53968.1"/>
    <property type="molecule type" value="Genomic_DNA"/>
</dbReference>
<dbReference type="Proteomes" id="UP000316621">
    <property type="component" value="Chromosome 3"/>
</dbReference>
<dbReference type="AlphaFoldDB" id="A0A4Y7J2K3"/>
<dbReference type="Gramene" id="RZC53968">
    <property type="protein sequence ID" value="RZC53968"/>
    <property type="gene ID" value="C5167_012822"/>
</dbReference>
<sequence>MKQGDSSAFHDPKSPVVPGKPWPTLNHWNIQDLDGHGCKKGKNRCLKCYAADGTEVRLTL</sequence>
<evidence type="ECO:0000256" key="1">
    <source>
        <dbReference type="SAM" id="MobiDB-lite"/>
    </source>
</evidence>
<organism evidence="2 3">
    <name type="scientific">Papaver somniferum</name>
    <name type="common">Opium poppy</name>
    <dbReference type="NCBI Taxonomy" id="3469"/>
    <lineage>
        <taxon>Eukaryota</taxon>
        <taxon>Viridiplantae</taxon>
        <taxon>Streptophyta</taxon>
        <taxon>Embryophyta</taxon>
        <taxon>Tracheophyta</taxon>
        <taxon>Spermatophyta</taxon>
        <taxon>Magnoliopsida</taxon>
        <taxon>Ranunculales</taxon>
        <taxon>Papaveraceae</taxon>
        <taxon>Papaveroideae</taxon>
        <taxon>Papaver</taxon>
    </lineage>
</organism>
<evidence type="ECO:0000313" key="3">
    <source>
        <dbReference type="Proteomes" id="UP000316621"/>
    </source>
</evidence>
<name>A0A4Y7J2K3_PAPSO</name>
<reference evidence="2 3" key="1">
    <citation type="journal article" date="2018" name="Science">
        <title>The opium poppy genome and morphinan production.</title>
        <authorList>
            <person name="Guo L."/>
            <person name="Winzer T."/>
            <person name="Yang X."/>
            <person name="Li Y."/>
            <person name="Ning Z."/>
            <person name="He Z."/>
            <person name="Teodor R."/>
            <person name="Lu Y."/>
            <person name="Bowser T.A."/>
            <person name="Graham I.A."/>
            <person name="Ye K."/>
        </authorList>
    </citation>
    <scope>NUCLEOTIDE SEQUENCE [LARGE SCALE GENOMIC DNA]</scope>
    <source>
        <strain evidence="3">cv. HN1</strain>
        <tissue evidence="2">Leaves</tissue>
    </source>
</reference>
<gene>
    <name evidence="2" type="ORF">C5167_012822</name>
</gene>
<feature type="region of interest" description="Disordered" evidence="1">
    <location>
        <begin position="1"/>
        <end position="23"/>
    </location>
</feature>
<evidence type="ECO:0000313" key="2">
    <source>
        <dbReference type="EMBL" id="RZC53968.1"/>
    </source>
</evidence>
<keyword evidence="3" id="KW-1185">Reference proteome</keyword>
<proteinExistence type="predicted"/>
<accession>A0A4Y7J2K3</accession>